<dbReference type="STRING" id="35570.A0A1I8Q3S0"/>
<dbReference type="Proteomes" id="UP000095300">
    <property type="component" value="Unassembled WGS sequence"/>
</dbReference>
<keyword evidence="7" id="KW-1185">Reference proteome</keyword>
<feature type="domain" description="Alpha-N-acetylglucosaminidase tim-barrel" evidence="3">
    <location>
        <begin position="133"/>
        <end position="465"/>
    </location>
</feature>
<evidence type="ECO:0000259" key="5">
    <source>
        <dbReference type="Pfam" id="PF12972"/>
    </source>
</evidence>
<keyword evidence="1" id="KW-0378">Hydrolase</keyword>
<evidence type="ECO:0000259" key="4">
    <source>
        <dbReference type="Pfam" id="PF12971"/>
    </source>
</evidence>
<gene>
    <name evidence="6" type="primary">106085901</name>
</gene>
<keyword evidence="2" id="KW-0732">Signal</keyword>
<dbReference type="EnsemblMetazoa" id="SCAU013623-RB">
    <property type="protein sequence ID" value="SCAU013623-PB"/>
    <property type="gene ID" value="SCAU013623"/>
</dbReference>
<name>A0A1I8Q3S0_STOCA</name>
<dbReference type="PANTHER" id="PTHR12872">
    <property type="entry name" value="ALPHA-N-ACETYLGLUCOSAMINIDASE"/>
    <property type="match status" value="1"/>
</dbReference>
<organism evidence="6 7">
    <name type="scientific">Stomoxys calcitrans</name>
    <name type="common">Stable fly</name>
    <name type="synonym">Conops calcitrans</name>
    <dbReference type="NCBI Taxonomy" id="35570"/>
    <lineage>
        <taxon>Eukaryota</taxon>
        <taxon>Metazoa</taxon>
        <taxon>Ecdysozoa</taxon>
        <taxon>Arthropoda</taxon>
        <taxon>Hexapoda</taxon>
        <taxon>Insecta</taxon>
        <taxon>Pterygota</taxon>
        <taxon>Neoptera</taxon>
        <taxon>Endopterygota</taxon>
        <taxon>Diptera</taxon>
        <taxon>Brachycera</taxon>
        <taxon>Muscomorpha</taxon>
        <taxon>Muscoidea</taxon>
        <taxon>Muscidae</taxon>
        <taxon>Stomoxys</taxon>
    </lineage>
</organism>
<protein>
    <recommendedName>
        <fullName evidence="8">Alpha-N-acetylglucosaminidase</fullName>
    </recommendedName>
</protein>
<accession>A0A1I8Q3S0</accession>
<evidence type="ECO:0000313" key="6">
    <source>
        <dbReference type="EnsemblMetazoa" id="SCAU013623-PA"/>
    </source>
</evidence>
<dbReference type="Pfam" id="PF12971">
    <property type="entry name" value="NAGLU_N"/>
    <property type="match status" value="1"/>
</dbReference>
<dbReference type="Gene3D" id="3.20.20.80">
    <property type="entry name" value="Glycosidases"/>
    <property type="match status" value="1"/>
</dbReference>
<proteinExistence type="predicted"/>
<dbReference type="InterPro" id="IPR007781">
    <property type="entry name" value="NAGLU"/>
</dbReference>
<feature type="chain" id="PRO_5014271861" description="Alpha-N-acetylglucosaminidase" evidence="2">
    <location>
        <begin position="26"/>
        <end position="757"/>
    </location>
</feature>
<dbReference type="InterPro" id="IPR024732">
    <property type="entry name" value="NAGLU_C"/>
</dbReference>
<dbReference type="InterPro" id="IPR029018">
    <property type="entry name" value="Hex-like_dom2"/>
</dbReference>
<reference evidence="6 7" key="1">
    <citation type="submission" date="2015-05" db="EMBL/GenBank/DDBJ databases">
        <authorList>
            <person name="Wilson R.K."/>
            <person name="Warren W.C."/>
            <person name="Olafson P."/>
        </authorList>
    </citation>
    <scope>NUCLEOTIDE SEQUENCE [LARGE SCALE GENOMIC DNA]</scope>
    <source>
        <strain evidence="6 7">USDA</strain>
    </source>
</reference>
<dbReference type="PANTHER" id="PTHR12872:SF1">
    <property type="entry name" value="ALPHA-N-ACETYLGLUCOSAMINIDASE"/>
    <property type="match status" value="1"/>
</dbReference>
<dbReference type="InterPro" id="IPR024733">
    <property type="entry name" value="NAGLU_tim-barrel"/>
</dbReference>
<evidence type="ECO:0000256" key="1">
    <source>
        <dbReference type="ARBA" id="ARBA00022801"/>
    </source>
</evidence>
<dbReference type="AlphaFoldDB" id="A0A1I8Q3S0"/>
<dbReference type="EnsemblMetazoa" id="SCAU013623-RA">
    <property type="protein sequence ID" value="SCAU013623-PA"/>
    <property type="gene ID" value="SCAU013623"/>
</dbReference>
<dbReference type="OrthoDB" id="64736at2759"/>
<feature type="domain" description="Alpha-N-acetylglucosaminidase C-terminal" evidence="5">
    <location>
        <begin position="474"/>
        <end position="734"/>
    </location>
</feature>
<evidence type="ECO:0008006" key="8">
    <source>
        <dbReference type="Google" id="ProtNLM"/>
    </source>
</evidence>
<dbReference type="Pfam" id="PF05089">
    <property type="entry name" value="NAGLU"/>
    <property type="match status" value="1"/>
</dbReference>
<dbReference type="GO" id="GO:0016787">
    <property type="term" value="F:hydrolase activity"/>
    <property type="evidence" value="ECO:0007669"/>
    <property type="project" value="UniProtKB-KW"/>
</dbReference>
<feature type="domain" description="Alpha-N-acetylglucosaminidase N-terminal" evidence="4">
    <location>
        <begin position="40"/>
        <end position="112"/>
    </location>
</feature>
<reference evidence="6" key="2">
    <citation type="submission" date="2020-05" db="UniProtKB">
        <authorList>
            <consortium name="EnsemblMetazoa"/>
        </authorList>
    </citation>
    <scope>IDENTIFICATION</scope>
    <source>
        <strain evidence="6">USDA</strain>
    </source>
</reference>
<dbReference type="Gene3D" id="3.30.379.10">
    <property type="entry name" value="Chitobiase/beta-hexosaminidase domain 2-like"/>
    <property type="match status" value="1"/>
</dbReference>
<evidence type="ECO:0000259" key="3">
    <source>
        <dbReference type="Pfam" id="PF05089"/>
    </source>
</evidence>
<dbReference type="EnsemblMetazoa" id="SCAU013623-RC">
    <property type="protein sequence ID" value="SCAU013623-PC"/>
    <property type="gene ID" value="SCAU013623"/>
</dbReference>
<dbReference type="Gene3D" id="1.20.120.670">
    <property type="entry name" value="N-acetyl-b-d-glucoasminidase"/>
    <property type="match status" value="1"/>
</dbReference>
<feature type="signal peptide" evidence="2">
    <location>
        <begin position="1"/>
        <end position="25"/>
    </location>
</feature>
<evidence type="ECO:0000313" key="7">
    <source>
        <dbReference type="Proteomes" id="UP000095300"/>
    </source>
</evidence>
<sequence>MVMMEKATLWKTIFLLISLVAVAFSTAPPLPLNNQQEQMVNELINRTLGSHKSAFIVSIDSNMPFRSYAIETTKAKVHIQAYDGISAAKGFHYYLQHFLNKSVYWYNDRVEINDFEIVPNISISSKCESPFIYYQNVCAWGYSYVWWSWTTWIKHIDWMAMMGVSLTIAPIQEQLWHETYLELGLTEQEINEHMSGPAFLPWLRMGNIRGWAGPMPSTLRKLQMILQRKIIERQRAFGMKVAVPSFSGYVPIAMKRIFPNVSFIVADTWNRFPSPYCCSLFLNPFEPLFKSISQVFLRKVIRSYGSDGLYFADPFNEMQPQHSDANYLHETSKHIFYSMYSVDRRAIWLMQGWMFASDSIFWTNDKIKTFLTAVPKGRLLILDLQSEQFPQYEVTQSYYGQPFIWCMLHNFGGTLGMHGTADGVNEGIRKARTMVNSTMVGVGITPEGINQNYVIYALALERAWQRDDFNLTIWFNTYCNLRYGIVDSKLHGAWQLLRNSVYSYRGLEKIHGKYMIARRPSIRLKATIWYNISDIYNAGSRMLETNSSIPTNYYYEYRHDLVDVTRQFLQVLFEQMYMGLMKAYKTKNSLQFECFVITMQDILSDMEKILATHQNFLLGPWIEEAKKWSTNSNEKELYEFNARNQITLWGPTGEIVDYATKQWSGIVQDFFQPRWKLFLDNLRISLYENLPFNSTTFSYNVFQLIEYPFNYQKKIYPIDECGDTFRTSKEIFNKWFGYFGEENIVISPCPPRKQDCT</sequence>
<dbReference type="InterPro" id="IPR024240">
    <property type="entry name" value="NAGLU_N"/>
</dbReference>
<dbReference type="VEuPathDB" id="VectorBase:SCAU013623"/>
<evidence type="ECO:0000256" key="2">
    <source>
        <dbReference type="SAM" id="SignalP"/>
    </source>
</evidence>
<dbReference type="Pfam" id="PF12972">
    <property type="entry name" value="NAGLU_C"/>
    <property type="match status" value="1"/>
</dbReference>